<dbReference type="EMBL" id="AWGH01000001">
    <property type="protein sequence ID" value="ODO08549.1"/>
    <property type="molecule type" value="Genomic_DNA"/>
</dbReference>
<feature type="domain" description="Hcy-binding" evidence="6">
    <location>
        <begin position="1"/>
        <end position="362"/>
    </location>
</feature>
<organism evidence="7 8">
    <name type="scientific">Cryptococcus wingfieldii CBS 7118</name>
    <dbReference type="NCBI Taxonomy" id="1295528"/>
    <lineage>
        <taxon>Eukaryota</taxon>
        <taxon>Fungi</taxon>
        <taxon>Dikarya</taxon>
        <taxon>Basidiomycota</taxon>
        <taxon>Agaricomycotina</taxon>
        <taxon>Tremellomycetes</taxon>
        <taxon>Tremellales</taxon>
        <taxon>Cryptococcaceae</taxon>
        <taxon>Cryptococcus</taxon>
    </lineage>
</organism>
<feature type="binding site" evidence="5">
    <location>
        <position position="347"/>
    </location>
    <ligand>
        <name>Zn(2+)</name>
        <dbReference type="ChEBI" id="CHEBI:29105"/>
    </ligand>
</feature>
<sequence length="365" mass="39479">MPDTTPEILGTTLEALGHDTSSALWGSELLLSQPGVIKEVHRRYWEAGSDLVESATYQLTPQNLQDHLSISPSQASNILQTGVNIVSDSAPAPSGPSRPGRGVVLSMGPFGSTLQPGQEYAGIYPAPFGPGGSSNSFLEDQTEQEEAAVEALAEHHLSKLLAIAADERTWSKVEWIAFETIPVLHEARAIRRAMGRLEKKRGGGRKKFWIVAPFPDGLHPQILTSGKHAPLSLYLSTLLGLSQEDSVPDGIGVNCTNPSYLPTILGELTSLVTAYSTSVTKPWLVFYPDGGQVYDVVSRTWTVAPSSPANAQDWAERIGDLAIRYGHAHTEDQSETRIWRGIIVGGCCKSSFDEIKALRTVIDRA</sequence>
<dbReference type="InterPro" id="IPR051486">
    <property type="entry name" value="Hcy_S-methyltransferase"/>
</dbReference>
<dbReference type="SUPFAM" id="SSF82282">
    <property type="entry name" value="Homocysteine S-methyltransferase"/>
    <property type="match status" value="1"/>
</dbReference>
<dbReference type="PROSITE" id="PS50970">
    <property type="entry name" value="HCY"/>
    <property type="match status" value="1"/>
</dbReference>
<dbReference type="GO" id="GO:0009086">
    <property type="term" value="P:methionine biosynthetic process"/>
    <property type="evidence" value="ECO:0007669"/>
    <property type="project" value="TreeGrafter"/>
</dbReference>
<evidence type="ECO:0000256" key="2">
    <source>
        <dbReference type="ARBA" id="ARBA00022679"/>
    </source>
</evidence>
<comment type="cofactor">
    <cofactor evidence="5">
        <name>Zn(2+)</name>
        <dbReference type="ChEBI" id="CHEBI:29105"/>
    </cofactor>
</comment>
<keyword evidence="1 5" id="KW-0489">Methyltransferase</keyword>
<feature type="binding site" evidence="5">
    <location>
        <position position="255"/>
    </location>
    <ligand>
        <name>Zn(2+)</name>
        <dbReference type="ChEBI" id="CHEBI:29105"/>
    </ligand>
</feature>
<evidence type="ECO:0000313" key="7">
    <source>
        <dbReference type="EMBL" id="ODO08549.1"/>
    </source>
</evidence>
<dbReference type="GO" id="GO:0033528">
    <property type="term" value="P:S-methylmethionine cycle"/>
    <property type="evidence" value="ECO:0007669"/>
    <property type="project" value="TreeGrafter"/>
</dbReference>
<keyword evidence="4 5" id="KW-0862">Zinc</keyword>
<evidence type="ECO:0000259" key="6">
    <source>
        <dbReference type="PROSITE" id="PS50970"/>
    </source>
</evidence>
<keyword evidence="2 5" id="KW-0808">Transferase</keyword>
<dbReference type="PANTHER" id="PTHR46015:SF1">
    <property type="entry name" value="HOMOCYSTEINE S-METHYLTRANSFERASE-LIKE ISOFORM 1"/>
    <property type="match status" value="1"/>
</dbReference>
<dbReference type="Gene3D" id="3.20.20.330">
    <property type="entry name" value="Homocysteine-binding-like domain"/>
    <property type="match status" value="1"/>
</dbReference>
<comment type="caution">
    <text evidence="7">The sequence shown here is derived from an EMBL/GenBank/DDBJ whole genome shotgun (WGS) entry which is preliminary data.</text>
</comment>
<dbReference type="GO" id="GO:0008898">
    <property type="term" value="F:S-adenosylmethionine-homocysteine S-methyltransferase activity"/>
    <property type="evidence" value="ECO:0007669"/>
    <property type="project" value="TreeGrafter"/>
</dbReference>
<dbReference type="InterPro" id="IPR003726">
    <property type="entry name" value="HCY_dom"/>
</dbReference>
<gene>
    <name evidence="7" type="ORF">L198_00279</name>
</gene>
<protein>
    <recommendedName>
        <fullName evidence="6">Hcy-binding domain-containing protein</fullName>
    </recommendedName>
</protein>
<reference evidence="7 8" key="1">
    <citation type="submission" date="2016-06" db="EMBL/GenBank/DDBJ databases">
        <title>Evolution of pathogenesis and genome organization in the Tremellales.</title>
        <authorList>
            <person name="Cuomo C."/>
            <person name="Litvintseva A."/>
            <person name="Heitman J."/>
            <person name="Chen Y."/>
            <person name="Sun S."/>
            <person name="Springer D."/>
            <person name="Dromer F."/>
            <person name="Young S."/>
            <person name="Zeng Q."/>
            <person name="Chapman S."/>
            <person name="Gujja S."/>
            <person name="Saif S."/>
            <person name="Birren B."/>
        </authorList>
    </citation>
    <scope>NUCLEOTIDE SEQUENCE [LARGE SCALE GENOMIC DNA]</scope>
    <source>
        <strain evidence="7 8">CBS 7118</strain>
    </source>
</reference>
<dbReference type="RefSeq" id="XP_019035405.1">
    <property type="nucleotide sequence ID" value="XM_019172463.1"/>
</dbReference>
<evidence type="ECO:0000256" key="3">
    <source>
        <dbReference type="ARBA" id="ARBA00022723"/>
    </source>
</evidence>
<accession>A0A1E3K632</accession>
<dbReference type="GO" id="GO:0032259">
    <property type="term" value="P:methylation"/>
    <property type="evidence" value="ECO:0007669"/>
    <property type="project" value="UniProtKB-KW"/>
</dbReference>
<proteinExistence type="predicted"/>
<feature type="binding site" evidence="5">
    <location>
        <position position="348"/>
    </location>
    <ligand>
        <name>Zn(2+)</name>
        <dbReference type="ChEBI" id="CHEBI:29105"/>
    </ligand>
</feature>
<keyword evidence="3 5" id="KW-0479">Metal-binding</keyword>
<keyword evidence="8" id="KW-1185">Reference proteome</keyword>
<evidence type="ECO:0000313" key="8">
    <source>
        <dbReference type="Proteomes" id="UP000094819"/>
    </source>
</evidence>
<dbReference type="GeneID" id="30189493"/>
<name>A0A1E3K632_9TREE</name>
<evidence type="ECO:0000256" key="4">
    <source>
        <dbReference type="ARBA" id="ARBA00022833"/>
    </source>
</evidence>
<evidence type="ECO:0000256" key="1">
    <source>
        <dbReference type="ARBA" id="ARBA00022603"/>
    </source>
</evidence>
<dbReference type="AlphaFoldDB" id="A0A1E3K632"/>
<dbReference type="OrthoDB" id="261426at2759"/>
<dbReference type="Proteomes" id="UP000094819">
    <property type="component" value="Unassembled WGS sequence"/>
</dbReference>
<evidence type="ECO:0000256" key="5">
    <source>
        <dbReference type="PROSITE-ProRule" id="PRU00333"/>
    </source>
</evidence>
<dbReference type="GO" id="GO:0046872">
    <property type="term" value="F:metal ion binding"/>
    <property type="evidence" value="ECO:0007669"/>
    <property type="project" value="UniProtKB-KW"/>
</dbReference>
<dbReference type="Pfam" id="PF02574">
    <property type="entry name" value="S-methyl_trans"/>
    <property type="match status" value="1"/>
</dbReference>
<dbReference type="InterPro" id="IPR036589">
    <property type="entry name" value="HCY_dom_sf"/>
</dbReference>
<dbReference type="PANTHER" id="PTHR46015">
    <property type="entry name" value="ZGC:172121"/>
    <property type="match status" value="1"/>
</dbReference>